<keyword evidence="2" id="KW-0539">Nucleus</keyword>
<dbReference type="EMBL" id="KL251887">
    <property type="protein sequence ID" value="KGB41447.1"/>
    <property type="molecule type" value="Genomic_DNA"/>
</dbReference>
<dbReference type="AlphaFoldDB" id="A0A095A3M9"/>
<dbReference type="PROSITE" id="PS50118">
    <property type="entry name" value="HMG_BOX_2"/>
    <property type="match status" value="2"/>
</dbReference>
<evidence type="ECO:0000313" key="5">
    <source>
        <dbReference type="EMBL" id="KGB41447.1"/>
    </source>
</evidence>
<dbReference type="STRING" id="6185.A0A095A3M9"/>
<evidence type="ECO:0000256" key="2">
    <source>
        <dbReference type="PROSITE-ProRule" id="PRU00267"/>
    </source>
</evidence>
<reference evidence="5" key="1">
    <citation type="journal article" date="2012" name="Nat. Genet.">
        <title>Whole-genome sequence of Schistosoma haematobium.</title>
        <authorList>
            <person name="Young N.D."/>
            <person name="Jex A.R."/>
            <person name="Li B."/>
            <person name="Liu S."/>
            <person name="Yang L."/>
            <person name="Xiong Z."/>
            <person name="Li Y."/>
            <person name="Cantacessi C."/>
            <person name="Hall R.S."/>
            <person name="Xu X."/>
            <person name="Chen F."/>
            <person name="Wu X."/>
            <person name="Zerlotini A."/>
            <person name="Oliveira G."/>
            <person name="Hofmann A."/>
            <person name="Zhang G."/>
            <person name="Fang X."/>
            <person name="Kang Y."/>
            <person name="Campbell B.E."/>
            <person name="Loukas A."/>
            <person name="Ranganathan S."/>
            <person name="Rollinson D."/>
            <person name="Rinaldi G."/>
            <person name="Brindley P.J."/>
            <person name="Yang H."/>
            <person name="Wang J."/>
            <person name="Wang J."/>
            <person name="Gasser R.B."/>
        </authorList>
    </citation>
    <scope>NUCLEOTIDE SEQUENCE [LARGE SCALE GENOMIC DNA]</scope>
</reference>
<evidence type="ECO:0000259" key="4">
    <source>
        <dbReference type="PROSITE" id="PS50118"/>
    </source>
</evidence>
<name>A0A095A3M9_SCHHA</name>
<dbReference type="GO" id="GO:0005634">
    <property type="term" value="C:nucleus"/>
    <property type="evidence" value="ECO:0007669"/>
    <property type="project" value="UniProtKB-UniRule"/>
</dbReference>
<proteinExistence type="predicted"/>
<dbReference type="InterPro" id="IPR050140">
    <property type="entry name" value="SRY-related_HMG-box_TF-like"/>
</dbReference>
<gene>
    <name evidence="5" type="ORF">MS3_09964</name>
</gene>
<dbReference type="PANTHER" id="PTHR10270">
    <property type="entry name" value="SOX TRANSCRIPTION FACTOR"/>
    <property type="match status" value="1"/>
</dbReference>
<feature type="DNA-binding region" description="HMG box" evidence="2">
    <location>
        <begin position="245"/>
        <end position="308"/>
    </location>
</feature>
<keyword evidence="1 2" id="KW-0238">DNA-binding</keyword>
<feature type="compositionally biased region" description="Basic residues" evidence="3">
    <location>
        <begin position="44"/>
        <end position="53"/>
    </location>
</feature>
<feature type="region of interest" description="Disordered" evidence="3">
    <location>
        <begin position="39"/>
        <end position="80"/>
    </location>
</feature>
<sequence>MALLKFGRTQDISLTVEKSEKLDFNVSPSVHNFLSLSPTTSTRGKYKRTKKLKNQSSFTTDPHPTSMMAKENKYSSRTSGLTPSAKRLHMSCSASASPIKSVIIHKRPTRSQSSSPCGKLGTHSLGSNSYDVCSVRRHKSTDNECILSDSSSIVPSPNIFSNGIFDFTMCDQCSDLRSQSLDSWMDHLGELHPIPVHWPSSRADRLSEKEKKYPYTAVVGSNKKRKASAIPRPLNSFMVGLCCQTVFLIFAQYLRRIILHWFPDAPNVHISQRVGQLWRKLDLKMRGKYIDEAFRLQQLHAIEFPDYKYKPRKRARNVNSDDNKIEADECIPKSEIVVQITSKSITPNNNNNCKMNHENNAFPIDQNISTRLNNQNSDENHAQNQTPMIIEQNRTSVIFAQYLRRIILHWFPDAPNVHISQRVGQLWRKLDLKMRGKYIDEAFRLQQLHAIEFPDYKYKPRKRARNVNSDDNKIEADECIPKSEIVVQITSKSITPNNNNNCKMNHENNAFPIDQNISTRLNNQNSDENHAQNQTPMIIEQNRTSVVNSINCCRNYLPPNPQVNNKLNMELYQPVKVDYNYSHATRVNNPYDKRVFISPAINDNYISKENKEVDETMTLLVTDSGDIEHVTYQLHKIIPCQITDGITESLISPSSLNQGNQIKEIRILNIQSPTVQQLVDEQPMIYRTFLCEPPKATFIRQSTVIPIKTNSSMLNGMLLDTNINNLSFQPFITQTTDSTTSYLPPTSSKIGFNHDKVNSNPLSEIKLGNIESQYNNLPSTCNHNISYPRERLSTKYVRKDSQVLNSKQDISDEKKSATTDLYGIDEKFLGVLSSRHINTSLFVENLKSKYEDENVDTALSFNDIETCKSGTSLDELEQITLFSCDTNNDFLQTIPSSNLPTENSPLILQSASINNCPQTKLSPKDSVLRTDNFTHPNGLPSIESWTFGTSKSFQRS</sequence>
<dbReference type="Pfam" id="PF00505">
    <property type="entry name" value="HMG_box"/>
    <property type="match status" value="2"/>
</dbReference>
<dbReference type="InterPro" id="IPR009071">
    <property type="entry name" value="HMG_box_dom"/>
</dbReference>
<feature type="domain" description="HMG box" evidence="4">
    <location>
        <begin position="245"/>
        <end position="308"/>
    </location>
</feature>
<dbReference type="GO" id="GO:0000122">
    <property type="term" value="P:negative regulation of transcription by RNA polymerase II"/>
    <property type="evidence" value="ECO:0007669"/>
    <property type="project" value="TreeGrafter"/>
</dbReference>
<dbReference type="PANTHER" id="PTHR10270:SF323">
    <property type="entry name" value="TRANSCRIPTION FACTOR SOX-14-RELATED"/>
    <property type="match status" value="1"/>
</dbReference>
<evidence type="ECO:0000256" key="3">
    <source>
        <dbReference type="SAM" id="MobiDB-lite"/>
    </source>
</evidence>
<dbReference type="GO" id="GO:0001228">
    <property type="term" value="F:DNA-binding transcription activator activity, RNA polymerase II-specific"/>
    <property type="evidence" value="ECO:0007669"/>
    <property type="project" value="TreeGrafter"/>
</dbReference>
<organism evidence="5">
    <name type="scientific">Schistosoma haematobium</name>
    <name type="common">Blood fluke</name>
    <dbReference type="NCBI Taxonomy" id="6185"/>
    <lineage>
        <taxon>Eukaryota</taxon>
        <taxon>Metazoa</taxon>
        <taxon>Spiralia</taxon>
        <taxon>Lophotrochozoa</taxon>
        <taxon>Platyhelminthes</taxon>
        <taxon>Trematoda</taxon>
        <taxon>Digenea</taxon>
        <taxon>Strigeidida</taxon>
        <taxon>Schistosomatoidea</taxon>
        <taxon>Schistosomatidae</taxon>
        <taxon>Schistosoma</taxon>
    </lineage>
</organism>
<dbReference type="SMART" id="SM00398">
    <property type="entry name" value="HMG"/>
    <property type="match status" value="2"/>
</dbReference>
<feature type="compositionally biased region" description="Polar residues" evidence="3">
    <location>
        <begin position="54"/>
        <end position="63"/>
    </location>
</feature>
<feature type="DNA-binding region" description="HMG box" evidence="2">
    <location>
        <begin position="397"/>
        <end position="457"/>
    </location>
</feature>
<feature type="domain" description="HMG box" evidence="4">
    <location>
        <begin position="397"/>
        <end position="457"/>
    </location>
</feature>
<dbReference type="SUPFAM" id="SSF47095">
    <property type="entry name" value="HMG-box"/>
    <property type="match status" value="2"/>
</dbReference>
<accession>A0A095A3M9</accession>
<dbReference type="GO" id="GO:0000978">
    <property type="term" value="F:RNA polymerase II cis-regulatory region sequence-specific DNA binding"/>
    <property type="evidence" value="ECO:0007669"/>
    <property type="project" value="TreeGrafter"/>
</dbReference>
<dbReference type="Gene3D" id="1.10.30.10">
    <property type="entry name" value="High mobility group box domain"/>
    <property type="match status" value="2"/>
</dbReference>
<protein>
    <submittedName>
        <fullName evidence="5">Putative transcription factor SOX-14</fullName>
    </submittedName>
</protein>
<dbReference type="GO" id="GO:0007420">
    <property type="term" value="P:brain development"/>
    <property type="evidence" value="ECO:0007669"/>
    <property type="project" value="TreeGrafter"/>
</dbReference>
<dbReference type="InterPro" id="IPR036910">
    <property type="entry name" value="HMG_box_dom_sf"/>
</dbReference>
<evidence type="ECO:0000256" key="1">
    <source>
        <dbReference type="ARBA" id="ARBA00023125"/>
    </source>
</evidence>
<dbReference type="GO" id="GO:0030182">
    <property type="term" value="P:neuron differentiation"/>
    <property type="evidence" value="ECO:0007669"/>
    <property type="project" value="TreeGrafter"/>
</dbReference>